<proteinExistence type="inferred from homology"/>
<dbReference type="PANTHER" id="PTHR21015">
    <property type="entry name" value="UDP-N-ACETYLGLUCOSAMINE--N-ACETYLMURAMYL-(PENTAPEPTIDE) PYROPHOSPHORYL-UNDECAPRENOL N-ACETYLGLUCOSAMINE TRANSFERASE 1"/>
    <property type="match status" value="1"/>
</dbReference>
<dbReference type="InterPro" id="IPR006009">
    <property type="entry name" value="GlcNAc_MurG"/>
</dbReference>
<keyword evidence="2 10" id="KW-0132">Cell division</keyword>
<dbReference type="PANTHER" id="PTHR21015:SF22">
    <property type="entry name" value="GLYCOSYLTRANSFERASE"/>
    <property type="match status" value="1"/>
</dbReference>
<dbReference type="GO" id="GO:0008360">
    <property type="term" value="P:regulation of cell shape"/>
    <property type="evidence" value="ECO:0007669"/>
    <property type="project" value="UniProtKB-KW"/>
</dbReference>
<sequence length="388" mass="41268">MACCCASSGNRATTWAVKKPSSRKATSPRRRPMDANVLIMAGGTGGHVFPALACAREFQARGYKVHWLGTPRGIENELVPQAGLTLHLINVTGLRGKGRLSLLKAPFMLLKALMQARKVVRQVKPVCVVGFGGYVTGPGGLAAKLAGVPLIIHEQNAVAGTANRSLASFASRVCEAFPNTFAASSKRRTTGNPVRVELFLETPRQTLAGRKARLLVLGGSLGAEPLNKLLPEALAQLPQDIQPEVFHQSGKNHDAVTAERYRNVGVEAQVAPFIQNMAQAYSWADLVVCRAGALTISELAAAGLPSLLIPLPHAIDDHQSRNADYLAREGAAFVMPQATTGAAEMAARLKEVLMQPEQLNSMARTARSLAKPDATNTVVNVCVEVAHG</sequence>
<evidence type="ECO:0000256" key="4">
    <source>
        <dbReference type="ARBA" id="ARBA00022679"/>
    </source>
</evidence>
<keyword evidence="8 10" id="KW-0131">Cell cycle</keyword>
<gene>
    <name evidence="10" type="primary">murG</name>
    <name evidence="13" type="ORF">ALQ15_114512</name>
</gene>
<evidence type="ECO:0000256" key="3">
    <source>
        <dbReference type="ARBA" id="ARBA00022676"/>
    </source>
</evidence>
<comment type="catalytic activity">
    <reaction evidence="10">
        <text>di-trans,octa-cis-undecaprenyl diphospho-N-acetyl-alpha-D-muramoyl-L-alanyl-D-glutamyl-meso-2,6-diaminopimeloyl-D-alanyl-D-alanine + UDP-N-acetyl-alpha-D-glucosamine = di-trans,octa-cis-undecaprenyl diphospho-[N-acetyl-alpha-D-glucosaminyl-(1-&gt;4)]-N-acetyl-alpha-D-muramoyl-L-alanyl-D-glutamyl-meso-2,6-diaminopimeloyl-D-alanyl-D-alanine + UDP + H(+)</text>
        <dbReference type="Rhea" id="RHEA:31227"/>
        <dbReference type="ChEBI" id="CHEBI:15378"/>
        <dbReference type="ChEBI" id="CHEBI:57705"/>
        <dbReference type="ChEBI" id="CHEBI:58223"/>
        <dbReference type="ChEBI" id="CHEBI:61387"/>
        <dbReference type="ChEBI" id="CHEBI:61388"/>
        <dbReference type="EC" id="2.4.1.227"/>
    </reaction>
</comment>
<evidence type="ECO:0000259" key="11">
    <source>
        <dbReference type="Pfam" id="PF03033"/>
    </source>
</evidence>
<dbReference type="Gene3D" id="3.40.50.2000">
    <property type="entry name" value="Glycogen Phosphorylase B"/>
    <property type="match status" value="2"/>
</dbReference>
<keyword evidence="9 10" id="KW-0961">Cell wall biogenesis/degradation</keyword>
<evidence type="ECO:0000256" key="1">
    <source>
        <dbReference type="ARBA" id="ARBA00022475"/>
    </source>
</evidence>
<name>A0A7Z6XXR2_PSESF</name>
<evidence type="ECO:0000256" key="2">
    <source>
        <dbReference type="ARBA" id="ARBA00022618"/>
    </source>
</evidence>
<feature type="binding site" evidence="10">
    <location>
        <begin position="44"/>
        <end position="46"/>
    </location>
    <ligand>
        <name>UDP-N-acetyl-alpha-D-glucosamine</name>
        <dbReference type="ChEBI" id="CHEBI:57705"/>
    </ligand>
</feature>
<keyword evidence="5 10" id="KW-0133">Cell shape</keyword>
<comment type="caution">
    <text evidence="10">Lacks conserved residue(s) required for the propagation of feature annotation.</text>
</comment>
<dbReference type="SUPFAM" id="SSF53756">
    <property type="entry name" value="UDP-Glycosyltransferase/glycogen phosphorylase"/>
    <property type="match status" value="1"/>
</dbReference>
<dbReference type="GO" id="GO:0009252">
    <property type="term" value="P:peptidoglycan biosynthetic process"/>
    <property type="evidence" value="ECO:0007669"/>
    <property type="project" value="UniProtKB-UniRule"/>
</dbReference>
<evidence type="ECO:0000256" key="6">
    <source>
        <dbReference type="ARBA" id="ARBA00022984"/>
    </source>
</evidence>
<evidence type="ECO:0000256" key="8">
    <source>
        <dbReference type="ARBA" id="ARBA00023306"/>
    </source>
</evidence>
<dbReference type="EC" id="2.4.1.227" evidence="10"/>
<keyword evidence="6 10" id="KW-0573">Peptidoglycan synthesis</keyword>
<keyword evidence="1 10" id="KW-1003">Cell membrane</keyword>
<evidence type="ECO:0000256" key="10">
    <source>
        <dbReference type="HAMAP-Rule" id="MF_00033"/>
    </source>
</evidence>
<dbReference type="GO" id="GO:0005886">
    <property type="term" value="C:plasma membrane"/>
    <property type="evidence" value="ECO:0007669"/>
    <property type="project" value="UniProtKB-SubCell"/>
</dbReference>
<feature type="domain" description="Glycosyl transferase family 28 C-terminal" evidence="12">
    <location>
        <begin position="214"/>
        <end position="376"/>
    </location>
</feature>
<feature type="domain" description="Glycosyltransferase family 28 N-terminal" evidence="11">
    <location>
        <begin position="37"/>
        <end position="173"/>
    </location>
</feature>
<dbReference type="InterPro" id="IPR004276">
    <property type="entry name" value="GlycoTrans_28_N"/>
</dbReference>
<accession>A0A7Z6XXR2</accession>
<comment type="function">
    <text evidence="10">Cell wall formation. Catalyzes the transfer of a GlcNAc subunit on undecaprenyl-pyrophosphoryl-MurNAc-pentapeptide (lipid intermediate I) to form undecaprenyl-pyrophosphoryl-MurNAc-(pentapeptide)GlcNAc (lipid intermediate II).</text>
</comment>
<organism evidence="13 14">
    <name type="scientific">Pseudomonas syringae pv. actinidiae</name>
    <dbReference type="NCBI Taxonomy" id="103796"/>
    <lineage>
        <taxon>Bacteria</taxon>
        <taxon>Pseudomonadati</taxon>
        <taxon>Pseudomonadota</taxon>
        <taxon>Gammaproteobacteria</taxon>
        <taxon>Pseudomonadales</taxon>
        <taxon>Pseudomonadaceae</taxon>
        <taxon>Pseudomonas</taxon>
        <taxon>Pseudomonas syringae</taxon>
    </lineage>
</organism>
<keyword evidence="4 10" id="KW-0808">Transferase</keyword>
<dbReference type="GO" id="GO:0051301">
    <property type="term" value="P:cell division"/>
    <property type="evidence" value="ECO:0007669"/>
    <property type="project" value="UniProtKB-KW"/>
</dbReference>
<dbReference type="GO" id="GO:0071555">
    <property type="term" value="P:cell wall organization"/>
    <property type="evidence" value="ECO:0007669"/>
    <property type="project" value="UniProtKB-KW"/>
</dbReference>
<feature type="binding site" evidence="10">
    <location>
        <position position="156"/>
    </location>
    <ligand>
        <name>UDP-N-acetyl-alpha-D-glucosamine</name>
        <dbReference type="ChEBI" id="CHEBI:57705"/>
    </ligand>
</feature>
<dbReference type="UniPathway" id="UPA00219"/>
<feature type="binding site" evidence="10">
    <location>
        <position position="319"/>
    </location>
    <ligand>
        <name>UDP-N-acetyl-alpha-D-glucosamine</name>
        <dbReference type="ChEBI" id="CHEBI:57705"/>
    </ligand>
</feature>
<comment type="caution">
    <text evidence="13">The sequence shown here is derived from an EMBL/GenBank/DDBJ whole genome shotgun (WGS) entry which is preliminary data.</text>
</comment>
<protein>
    <recommendedName>
        <fullName evidence="10">UDP-N-acetylglucosamine--N-acetylmuramyl-(pentapeptide) pyrophosphoryl-undecaprenol N-acetylglucosamine transferase</fullName>
        <ecNumber evidence="10">2.4.1.227</ecNumber>
    </recommendedName>
    <alternativeName>
        <fullName evidence="10">Undecaprenyl-PP-MurNAc-pentapeptide-UDPGlcNAc GlcNAc transferase</fullName>
    </alternativeName>
</protein>
<evidence type="ECO:0000313" key="13">
    <source>
        <dbReference type="EMBL" id="RMP82776.1"/>
    </source>
</evidence>
<dbReference type="CDD" id="cd03785">
    <property type="entry name" value="GT28_MurG"/>
    <property type="match status" value="1"/>
</dbReference>
<dbReference type="InterPro" id="IPR007235">
    <property type="entry name" value="Glyco_trans_28_C"/>
</dbReference>
<dbReference type="HAMAP" id="MF_00033">
    <property type="entry name" value="MurG"/>
    <property type="match status" value="1"/>
</dbReference>
<reference evidence="13 14" key="1">
    <citation type="submission" date="2018-08" db="EMBL/GenBank/DDBJ databases">
        <title>Recombination of ecologically and evolutionarily significant loci maintains genetic cohesion in the Pseudomonas syringae species complex.</title>
        <authorList>
            <person name="Dillon M."/>
            <person name="Thakur S."/>
            <person name="Almeida R.N.D."/>
            <person name="Weir B.S."/>
            <person name="Guttman D.S."/>
        </authorList>
    </citation>
    <scope>NUCLEOTIDE SEQUENCE [LARGE SCALE GENOMIC DNA]</scope>
    <source>
        <strain evidence="13 14">ICMP 19589</strain>
    </source>
</reference>
<keyword evidence="7 10" id="KW-0472">Membrane</keyword>
<keyword evidence="3 10" id="KW-0328">Glycosyltransferase</keyword>
<dbReference type="NCBIfam" id="TIGR01133">
    <property type="entry name" value="murG"/>
    <property type="match status" value="1"/>
</dbReference>
<dbReference type="Pfam" id="PF04101">
    <property type="entry name" value="Glyco_tran_28_C"/>
    <property type="match status" value="1"/>
</dbReference>
<evidence type="ECO:0000313" key="14">
    <source>
        <dbReference type="Proteomes" id="UP000282289"/>
    </source>
</evidence>
<dbReference type="GO" id="GO:0005975">
    <property type="term" value="P:carbohydrate metabolic process"/>
    <property type="evidence" value="ECO:0007669"/>
    <property type="project" value="InterPro"/>
</dbReference>
<evidence type="ECO:0000256" key="7">
    <source>
        <dbReference type="ARBA" id="ARBA00023136"/>
    </source>
</evidence>
<dbReference type="AlphaFoldDB" id="A0A7Z6XXR2"/>
<evidence type="ECO:0000259" key="12">
    <source>
        <dbReference type="Pfam" id="PF04101"/>
    </source>
</evidence>
<feature type="binding site" evidence="10">
    <location>
        <position position="274"/>
    </location>
    <ligand>
        <name>UDP-N-acetyl-alpha-D-glucosamine</name>
        <dbReference type="ChEBI" id="CHEBI:57705"/>
    </ligand>
</feature>
<comment type="subcellular location">
    <subcellularLocation>
        <location evidence="10">Cell membrane</location>
        <topology evidence="10">Peripheral membrane protein</topology>
        <orientation evidence="10">Cytoplasmic side</orientation>
    </subcellularLocation>
</comment>
<evidence type="ECO:0000256" key="5">
    <source>
        <dbReference type="ARBA" id="ARBA00022960"/>
    </source>
</evidence>
<dbReference type="Proteomes" id="UP000282289">
    <property type="component" value="Unassembled WGS sequence"/>
</dbReference>
<comment type="pathway">
    <text evidence="10">Cell wall biogenesis; peptidoglycan biosynthesis.</text>
</comment>
<dbReference type="Pfam" id="PF03033">
    <property type="entry name" value="Glyco_transf_28"/>
    <property type="match status" value="1"/>
</dbReference>
<feature type="binding site" evidence="10">
    <location>
        <position position="195"/>
    </location>
    <ligand>
        <name>UDP-N-acetyl-alpha-D-glucosamine</name>
        <dbReference type="ChEBI" id="CHEBI:57705"/>
    </ligand>
</feature>
<evidence type="ECO:0000256" key="9">
    <source>
        <dbReference type="ARBA" id="ARBA00023316"/>
    </source>
</evidence>
<feature type="binding site" evidence="10">
    <location>
        <position position="220"/>
    </location>
    <ligand>
        <name>UDP-N-acetyl-alpha-D-glucosamine</name>
        <dbReference type="ChEBI" id="CHEBI:57705"/>
    </ligand>
</feature>
<dbReference type="GO" id="GO:0050511">
    <property type="term" value="F:undecaprenyldiphospho-muramoylpentapeptide beta-N-acetylglucosaminyltransferase activity"/>
    <property type="evidence" value="ECO:0007669"/>
    <property type="project" value="UniProtKB-UniRule"/>
</dbReference>
<dbReference type="EMBL" id="RBQT01000032">
    <property type="protein sequence ID" value="RMP82776.1"/>
    <property type="molecule type" value="Genomic_DNA"/>
</dbReference>
<comment type="similarity">
    <text evidence="10">Belongs to the glycosyltransferase 28 family. MurG subfamily.</text>
</comment>